<dbReference type="RefSeq" id="WP_053341556.1">
    <property type="nucleotide sequence ID" value="NZ_LFPA01000001.1"/>
</dbReference>
<comment type="caution">
    <text evidence="1">The sequence shown here is derived from an EMBL/GenBank/DDBJ whole genome shotgun (WGS) entry which is preliminary data.</text>
</comment>
<dbReference type="GO" id="GO:0008829">
    <property type="term" value="F:dCTP deaminase activity"/>
    <property type="evidence" value="ECO:0007669"/>
    <property type="project" value="InterPro"/>
</dbReference>
<dbReference type="GO" id="GO:0006229">
    <property type="term" value="P:dUTP biosynthetic process"/>
    <property type="evidence" value="ECO:0007669"/>
    <property type="project" value="InterPro"/>
</dbReference>
<name>A0A6B4PKZ3_CLOBO</name>
<dbReference type="PANTHER" id="PTHR42680:SF3">
    <property type="entry name" value="DCTP DEAMINASE"/>
    <property type="match status" value="1"/>
</dbReference>
<reference evidence="1 2" key="1">
    <citation type="submission" date="2019-04" db="EMBL/GenBank/DDBJ databases">
        <title>Genome sequencing of Clostridium botulinum Groups I-IV and Clostridium butyricum.</title>
        <authorList>
            <person name="Brunt J."/>
            <person name="Van Vliet A.H.M."/>
            <person name="Stringer S.C."/>
            <person name="Carter A.T."/>
            <person name="Peck M.W."/>
        </authorList>
    </citation>
    <scope>NUCLEOTIDE SEQUENCE [LARGE SCALE GENOMIC DNA]</scope>
    <source>
        <strain evidence="1 2">1605</strain>
    </source>
</reference>
<dbReference type="PANTHER" id="PTHR42680">
    <property type="entry name" value="DCTP DEAMINASE"/>
    <property type="match status" value="1"/>
</dbReference>
<dbReference type="AlphaFoldDB" id="A0A6B4PKZ3"/>
<dbReference type="OrthoDB" id="2910790at2"/>
<sequence length="320" mass="36642">MLFFKKGVLSDRDILKLLGKEIFIYPFQKKNLKASSYNLTASLFAYKIVEDEIEKNGKKYITEIKKSLVNEKKQIVIEKHTTALIQTNESIYVSNKICGTYHSKVSLCIKGLSHIGTTLDPCYFGTSLIAVHNNSEEDIKINVGDTFVSLMFYVLRTKSKCLHNNLPFRTDLQDLKIESFNKDYLNKQECKGSECSFYEECKGSNVCGKKIEDKYISIKSDIMNEMKKWINEEWKSNLDELKKVVKNEKLKMNEQGNIKILETIINILLIISIIGLIGYIWIGNFAINSTQYKIIISLAGFVSVILKGLETIIKNLLRGE</sequence>
<dbReference type="InterPro" id="IPR036157">
    <property type="entry name" value="dUTPase-like_sf"/>
</dbReference>
<dbReference type="InterPro" id="IPR033704">
    <property type="entry name" value="dUTPase_trimeric"/>
</dbReference>
<evidence type="ECO:0000313" key="1">
    <source>
        <dbReference type="EMBL" id="NFF87828.1"/>
    </source>
</evidence>
<dbReference type="Gene3D" id="2.70.40.10">
    <property type="match status" value="1"/>
</dbReference>
<accession>A0A6B4PKZ3</accession>
<dbReference type="Pfam" id="PF22769">
    <property type="entry name" value="DCD"/>
    <property type="match status" value="1"/>
</dbReference>
<dbReference type="Proteomes" id="UP000476820">
    <property type="component" value="Unassembled WGS sequence"/>
</dbReference>
<dbReference type="InterPro" id="IPR011962">
    <property type="entry name" value="dCTP_deaminase"/>
</dbReference>
<evidence type="ECO:0000313" key="2">
    <source>
        <dbReference type="Proteomes" id="UP000476820"/>
    </source>
</evidence>
<dbReference type="SUPFAM" id="SSF51283">
    <property type="entry name" value="dUTPase-like"/>
    <property type="match status" value="1"/>
</dbReference>
<dbReference type="EMBL" id="SWOV01000017">
    <property type="protein sequence ID" value="NFF87828.1"/>
    <property type="molecule type" value="Genomic_DNA"/>
</dbReference>
<gene>
    <name evidence="1" type="ORF">FC774_08090</name>
</gene>
<protein>
    <submittedName>
        <fullName evidence="1">Uncharacterized protein</fullName>
    </submittedName>
</protein>
<organism evidence="1 2">
    <name type="scientific">Clostridium botulinum</name>
    <dbReference type="NCBI Taxonomy" id="1491"/>
    <lineage>
        <taxon>Bacteria</taxon>
        <taxon>Bacillati</taxon>
        <taxon>Bacillota</taxon>
        <taxon>Clostridia</taxon>
        <taxon>Eubacteriales</taxon>
        <taxon>Clostridiaceae</taxon>
        <taxon>Clostridium</taxon>
    </lineage>
</organism>
<proteinExistence type="predicted"/>
<dbReference type="CDD" id="cd07557">
    <property type="entry name" value="trimeric_dUTPase"/>
    <property type="match status" value="1"/>
</dbReference>